<dbReference type="EMBL" id="JAIWYP010000015">
    <property type="protein sequence ID" value="KAH3703525.1"/>
    <property type="molecule type" value="Genomic_DNA"/>
</dbReference>
<accession>A0A9D3YQU0</accession>
<sequence length="101" mass="11690">MVEYCYHEEEGEEEEATGGTNCRFEVQIWAEETKIQEKLYRILENLHLMATYGQGVGVSIGVIAKNNNNQTSKSLSRKSREYAVPCCVWSLFFRNMIYVIN</sequence>
<comment type="caution">
    <text evidence="1">The sequence shown here is derived from an EMBL/GenBank/DDBJ whole genome shotgun (WGS) entry which is preliminary data.</text>
</comment>
<evidence type="ECO:0000313" key="2">
    <source>
        <dbReference type="Proteomes" id="UP000828390"/>
    </source>
</evidence>
<organism evidence="1 2">
    <name type="scientific">Dreissena polymorpha</name>
    <name type="common">Zebra mussel</name>
    <name type="synonym">Mytilus polymorpha</name>
    <dbReference type="NCBI Taxonomy" id="45954"/>
    <lineage>
        <taxon>Eukaryota</taxon>
        <taxon>Metazoa</taxon>
        <taxon>Spiralia</taxon>
        <taxon>Lophotrochozoa</taxon>
        <taxon>Mollusca</taxon>
        <taxon>Bivalvia</taxon>
        <taxon>Autobranchia</taxon>
        <taxon>Heteroconchia</taxon>
        <taxon>Euheterodonta</taxon>
        <taxon>Imparidentia</taxon>
        <taxon>Neoheterodontei</taxon>
        <taxon>Myida</taxon>
        <taxon>Dreissenoidea</taxon>
        <taxon>Dreissenidae</taxon>
        <taxon>Dreissena</taxon>
    </lineage>
</organism>
<proteinExistence type="predicted"/>
<dbReference type="Proteomes" id="UP000828390">
    <property type="component" value="Unassembled WGS sequence"/>
</dbReference>
<reference evidence="1" key="1">
    <citation type="journal article" date="2019" name="bioRxiv">
        <title>The Genome of the Zebra Mussel, Dreissena polymorpha: A Resource for Invasive Species Research.</title>
        <authorList>
            <person name="McCartney M.A."/>
            <person name="Auch B."/>
            <person name="Kono T."/>
            <person name="Mallez S."/>
            <person name="Zhang Y."/>
            <person name="Obille A."/>
            <person name="Becker A."/>
            <person name="Abrahante J.E."/>
            <person name="Garbe J."/>
            <person name="Badalamenti J.P."/>
            <person name="Herman A."/>
            <person name="Mangelson H."/>
            <person name="Liachko I."/>
            <person name="Sullivan S."/>
            <person name="Sone E.D."/>
            <person name="Koren S."/>
            <person name="Silverstein K.A.T."/>
            <person name="Beckman K.B."/>
            <person name="Gohl D.M."/>
        </authorList>
    </citation>
    <scope>NUCLEOTIDE SEQUENCE</scope>
    <source>
        <strain evidence="1">Duluth1</strain>
        <tissue evidence="1">Whole animal</tissue>
    </source>
</reference>
<name>A0A9D3YQU0_DREPO</name>
<protein>
    <submittedName>
        <fullName evidence="1">Uncharacterized protein</fullName>
    </submittedName>
</protein>
<evidence type="ECO:0000313" key="1">
    <source>
        <dbReference type="EMBL" id="KAH3703525.1"/>
    </source>
</evidence>
<keyword evidence="2" id="KW-1185">Reference proteome</keyword>
<dbReference type="AlphaFoldDB" id="A0A9D3YQU0"/>
<gene>
    <name evidence="1" type="ORF">DPMN_078562</name>
</gene>
<reference evidence="1" key="2">
    <citation type="submission" date="2020-11" db="EMBL/GenBank/DDBJ databases">
        <authorList>
            <person name="McCartney M.A."/>
            <person name="Auch B."/>
            <person name="Kono T."/>
            <person name="Mallez S."/>
            <person name="Becker A."/>
            <person name="Gohl D.M."/>
            <person name="Silverstein K.A.T."/>
            <person name="Koren S."/>
            <person name="Bechman K.B."/>
            <person name="Herman A."/>
            <person name="Abrahante J.E."/>
            <person name="Garbe J."/>
        </authorList>
    </citation>
    <scope>NUCLEOTIDE SEQUENCE</scope>
    <source>
        <strain evidence="1">Duluth1</strain>
        <tissue evidence="1">Whole animal</tissue>
    </source>
</reference>